<gene>
    <name evidence="2" type="ORF">RF11_01801</name>
</gene>
<keyword evidence="3" id="KW-1185">Reference proteome</keyword>
<keyword evidence="1" id="KW-0732">Signal</keyword>
<reference evidence="2 3" key="1">
    <citation type="journal article" date="2014" name="Genome Biol. Evol.">
        <title>The genome of the myxosporean Thelohanellus kitauei shows adaptations to nutrient acquisition within its fish host.</title>
        <authorList>
            <person name="Yang Y."/>
            <person name="Xiong J."/>
            <person name="Zhou Z."/>
            <person name="Huo F."/>
            <person name="Miao W."/>
            <person name="Ran C."/>
            <person name="Liu Y."/>
            <person name="Zhang J."/>
            <person name="Feng J."/>
            <person name="Wang M."/>
            <person name="Wang M."/>
            <person name="Wang L."/>
            <person name="Yao B."/>
        </authorList>
    </citation>
    <scope>NUCLEOTIDE SEQUENCE [LARGE SCALE GENOMIC DNA]</scope>
    <source>
        <strain evidence="2">Wuqing</strain>
    </source>
</reference>
<proteinExistence type="predicted"/>
<accession>A0A0C2NJF8</accession>
<evidence type="ECO:0008006" key="4">
    <source>
        <dbReference type="Google" id="ProtNLM"/>
    </source>
</evidence>
<sequence>MFGHWVLLFLYLLNGKHCERIITHNEELLKTVKHEQDLTGKKITTWVYKALESQNQDDFQMCYDETYHLVYIFSIKTYETICHLSVYMVELQNHNISLVLHGIKDH</sequence>
<name>A0A0C2NJF8_THEKT</name>
<dbReference type="EMBL" id="JWZT01000521">
    <property type="protein sequence ID" value="KII74147.1"/>
    <property type="molecule type" value="Genomic_DNA"/>
</dbReference>
<dbReference type="Proteomes" id="UP000031668">
    <property type="component" value="Unassembled WGS sequence"/>
</dbReference>
<evidence type="ECO:0000313" key="2">
    <source>
        <dbReference type="EMBL" id="KII74147.1"/>
    </source>
</evidence>
<organism evidence="2 3">
    <name type="scientific">Thelohanellus kitauei</name>
    <name type="common">Myxosporean</name>
    <dbReference type="NCBI Taxonomy" id="669202"/>
    <lineage>
        <taxon>Eukaryota</taxon>
        <taxon>Metazoa</taxon>
        <taxon>Cnidaria</taxon>
        <taxon>Myxozoa</taxon>
        <taxon>Myxosporea</taxon>
        <taxon>Bivalvulida</taxon>
        <taxon>Platysporina</taxon>
        <taxon>Myxobolidae</taxon>
        <taxon>Thelohanellus</taxon>
    </lineage>
</organism>
<evidence type="ECO:0000256" key="1">
    <source>
        <dbReference type="SAM" id="SignalP"/>
    </source>
</evidence>
<feature type="signal peptide" evidence="1">
    <location>
        <begin position="1"/>
        <end position="18"/>
    </location>
</feature>
<feature type="chain" id="PRO_5002153184" description="Ubiquitin-like protease family profile domain-containing protein" evidence="1">
    <location>
        <begin position="19"/>
        <end position="106"/>
    </location>
</feature>
<protein>
    <recommendedName>
        <fullName evidence="4">Ubiquitin-like protease family profile domain-containing protein</fullName>
    </recommendedName>
</protein>
<dbReference type="AlphaFoldDB" id="A0A0C2NJF8"/>
<evidence type="ECO:0000313" key="3">
    <source>
        <dbReference type="Proteomes" id="UP000031668"/>
    </source>
</evidence>
<comment type="caution">
    <text evidence="2">The sequence shown here is derived from an EMBL/GenBank/DDBJ whole genome shotgun (WGS) entry which is preliminary data.</text>
</comment>